<feature type="region of interest" description="Disordered" evidence="1">
    <location>
        <begin position="457"/>
        <end position="508"/>
    </location>
</feature>
<dbReference type="GeneID" id="28896110"/>
<feature type="compositionally biased region" description="Basic and acidic residues" evidence="1">
    <location>
        <begin position="695"/>
        <end position="705"/>
    </location>
</feature>
<feature type="compositionally biased region" description="Basic residues" evidence="1">
    <location>
        <begin position="167"/>
        <end position="178"/>
    </location>
</feature>
<evidence type="ECO:0000313" key="3">
    <source>
        <dbReference type="Proteomes" id="UP000076632"/>
    </source>
</evidence>
<feature type="compositionally biased region" description="Low complexity" evidence="1">
    <location>
        <begin position="41"/>
        <end position="51"/>
    </location>
</feature>
<evidence type="ECO:0000313" key="2">
    <source>
        <dbReference type="EMBL" id="KZF23209.1"/>
    </source>
</evidence>
<feature type="compositionally biased region" description="Polar residues" evidence="1">
    <location>
        <begin position="589"/>
        <end position="602"/>
    </location>
</feature>
<dbReference type="EMBL" id="KV407457">
    <property type="protein sequence ID" value="KZF23209.1"/>
    <property type="molecule type" value="Genomic_DNA"/>
</dbReference>
<organism evidence="2 3">
    <name type="scientific">Xylona heveae (strain CBS 132557 / TC161)</name>
    <dbReference type="NCBI Taxonomy" id="1328760"/>
    <lineage>
        <taxon>Eukaryota</taxon>
        <taxon>Fungi</taxon>
        <taxon>Dikarya</taxon>
        <taxon>Ascomycota</taxon>
        <taxon>Pezizomycotina</taxon>
        <taxon>Xylonomycetes</taxon>
        <taxon>Xylonales</taxon>
        <taxon>Xylonaceae</taxon>
        <taxon>Xylona</taxon>
    </lineage>
</organism>
<feature type="region of interest" description="Disordered" evidence="1">
    <location>
        <begin position="1"/>
        <end position="223"/>
    </location>
</feature>
<feature type="compositionally biased region" description="Basic and acidic residues" evidence="1">
    <location>
        <begin position="763"/>
        <end position="773"/>
    </location>
</feature>
<feature type="region of interest" description="Disordered" evidence="1">
    <location>
        <begin position="618"/>
        <end position="655"/>
    </location>
</feature>
<name>A0A165HAC9_XYLHT</name>
<dbReference type="RefSeq" id="XP_018188764.1">
    <property type="nucleotide sequence ID" value="XM_018330973.1"/>
</dbReference>
<gene>
    <name evidence="2" type="ORF">L228DRAFT_237796</name>
</gene>
<dbReference type="OMA" id="RRADRYM"/>
<dbReference type="AlphaFoldDB" id="A0A165HAC9"/>
<dbReference type="OrthoDB" id="4152802at2759"/>
<protein>
    <submittedName>
        <fullName evidence="2">Uncharacterized protein</fullName>
    </submittedName>
</protein>
<feature type="region of interest" description="Disordered" evidence="1">
    <location>
        <begin position="667"/>
        <end position="791"/>
    </location>
</feature>
<feature type="region of interest" description="Disordered" evidence="1">
    <location>
        <begin position="804"/>
        <end position="827"/>
    </location>
</feature>
<dbReference type="Proteomes" id="UP000076632">
    <property type="component" value="Unassembled WGS sequence"/>
</dbReference>
<evidence type="ECO:0000256" key="1">
    <source>
        <dbReference type="SAM" id="MobiDB-lite"/>
    </source>
</evidence>
<accession>A0A165HAC9</accession>
<keyword evidence="3" id="KW-1185">Reference proteome</keyword>
<reference evidence="2 3" key="1">
    <citation type="journal article" date="2016" name="Fungal Biol.">
        <title>The genome of Xylona heveae provides a window into fungal endophytism.</title>
        <authorList>
            <person name="Gazis R."/>
            <person name="Kuo A."/>
            <person name="Riley R."/>
            <person name="LaButti K."/>
            <person name="Lipzen A."/>
            <person name="Lin J."/>
            <person name="Amirebrahimi M."/>
            <person name="Hesse C.N."/>
            <person name="Spatafora J.W."/>
            <person name="Henrissat B."/>
            <person name="Hainaut M."/>
            <person name="Grigoriev I.V."/>
            <person name="Hibbett D.S."/>
        </authorList>
    </citation>
    <scope>NUCLEOTIDE SEQUENCE [LARGE SCALE GENOMIC DNA]</scope>
    <source>
        <strain evidence="2 3">TC161</strain>
    </source>
</reference>
<feature type="compositionally biased region" description="Acidic residues" evidence="1">
    <location>
        <begin position="818"/>
        <end position="827"/>
    </location>
</feature>
<dbReference type="InParanoid" id="A0A165HAC9"/>
<feature type="region of interest" description="Disordered" evidence="1">
    <location>
        <begin position="522"/>
        <end position="602"/>
    </location>
</feature>
<feature type="compositionally biased region" description="Basic and acidic residues" evidence="1">
    <location>
        <begin position="346"/>
        <end position="356"/>
    </location>
</feature>
<dbReference type="STRING" id="1328760.A0A165HAC9"/>
<sequence length="882" mass="97455">MAMWPFSRKAKKASNTAEKDAKAGKGKTPVQGPPGTGLSVADASSSAPAPRFSRRASQRNTQKPLNSRSPDESHDGWEAVQWPVSENEKAGGGSAEGYVATGAPKPLNAQNIRPELNFNPTQTSLLRSKLPAYYFQNPGSRTSLPPENALQRPTLRAKRSANDSSLLRRKSSKKKKRDHEREEEIKAMSTMSPPIPIPRRPTSHLGVPLRRDSKKLQGGLGRYPEQRTSEISLSFAASMQSSVSSVSESVEFRVNPLDVFSPRPTIRYLDATRQGFGSGVWEPSRSNSKRTRRTVIPEDAVGEAPHRRRIEELADDFDAGALREVMERDQRRRDRKRRAEEERAYRRLLRRSEGPREAQSQQIEPTPLASEPQEVAMMESVHGAAAGAGQDVQVAPPRDQSIEMQRVHSSRSWLPGSSKEKLNLSEDIATGAAPPTEQATPAEESVEPIMTAQAVRLSHATTSSPHSPAEHMRQPSNISQIRDVRHESTPEVSSLLESERRGSDTSGRYIGAWSSFFRRNATRGKRRSVERGRLTPSEFSNTSRESMSRQPPPVSLQGRIRARSGTPVRTQSKFREDLPEYPISPPDSRVQSPEASVPNQSTHWNRGHELYERTLAGSAVSRDMPSRSSMAPRNESPMSGYRSYEAPSPDGRMSGLMMSQSLASVDSEGSWLSGKPMRIPSHTAPLRESASSLLRRQERYSHYDDEHDENEALGITEDEYFNRLTPGPDTVLESGETPNATRKPSSTAIGPEESDGEDVLGVRAEENEGDKGTWHHGLGRQPTVIHSGKRAKSREGLLNYFQADADDRSVESSPMEDSPNEDVGFEGELETPAIERATSVDYKGKHVRHLSAGSAKLLDIPPRASGEGRRSAVEGWSEQTAH</sequence>
<feature type="region of interest" description="Disordered" evidence="1">
    <location>
        <begin position="858"/>
        <end position="882"/>
    </location>
</feature>
<proteinExistence type="predicted"/>
<feature type="region of interest" description="Disordered" evidence="1">
    <location>
        <begin position="346"/>
        <end position="368"/>
    </location>
</feature>
<feature type="compositionally biased region" description="Polar residues" evidence="1">
    <location>
        <begin position="537"/>
        <end position="549"/>
    </location>
</feature>
<feature type="compositionally biased region" description="Acidic residues" evidence="1">
    <location>
        <begin position="706"/>
        <end position="719"/>
    </location>
</feature>
<feature type="compositionally biased region" description="Polar residues" evidence="1">
    <location>
        <begin position="736"/>
        <end position="748"/>
    </location>
</feature>